<keyword evidence="2" id="KW-1015">Disulfide bond</keyword>
<gene>
    <name evidence="5" type="ORF">LSH36_245g03094</name>
</gene>
<dbReference type="SMART" id="SM00130">
    <property type="entry name" value="KR"/>
    <property type="match status" value="2"/>
</dbReference>
<keyword evidence="1 3" id="KW-0420">Kringle</keyword>
<dbReference type="CDD" id="cd00108">
    <property type="entry name" value="KR"/>
    <property type="match status" value="2"/>
</dbReference>
<dbReference type="PRINTS" id="PR00018">
    <property type="entry name" value="KRINGLE"/>
</dbReference>
<proteinExistence type="predicted"/>
<evidence type="ECO:0000313" key="6">
    <source>
        <dbReference type="Proteomes" id="UP001208570"/>
    </source>
</evidence>
<evidence type="ECO:0000256" key="1">
    <source>
        <dbReference type="ARBA" id="ARBA00022572"/>
    </source>
</evidence>
<comment type="caution">
    <text evidence="5">The sequence shown here is derived from an EMBL/GenBank/DDBJ whole genome shotgun (WGS) entry which is preliminary data.</text>
</comment>
<evidence type="ECO:0000256" key="2">
    <source>
        <dbReference type="ARBA" id="ARBA00023157"/>
    </source>
</evidence>
<dbReference type="Pfam" id="PF00051">
    <property type="entry name" value="Kringle"/>
    <property type="match status" value="2"/>
</dbReference>
<dbReference type="InterPro" id="IPR018056">
    <property type="entry name" value="Kringle_CS"/>
</dbReference>
<comment type="caution">
    <text evidence="3">Lacks conserved residue(s) required for the propagation of feature annotation.</text>
</comment>
<protein>
    <recommendedName>
        <fullName evidence="4">Kringle domain-containing protein</fullName>
    </recommendedName>
</protein>
<dbReference type="EMBL" id="JAODUP010000245">
    <property type="protein sequence ID" value="KAK2155247.1"/>
    <property type="molecule type" value="Genomic_DNA"/>
</dbReference>
<feature type="domain" description="Kringle" evidence="4">
    <location>
        <begin position="259"/>
        <end position="335"/>
    </location>
</feature>
<dbReference type="InterPro" id="IPR050759">
    <property type="entry name" value="Serine_protease_kringle"/>
</dbReference>
<evidence type="ECO:0000313" key="5">
    <source>
        <dbReference type="EMBL" id="KAK2155247.1"/>
    </source>
</evidence>
<dbReference type="AlphaFoldDB" id="A0AAD9JLL0"/>
<reference evidence="5" key="1">
    <citation type="journal article" date="2023" name="Mol. Biol. Evol.">
        <title>Third-Generation Sequencing Reveals the Adaptive Role of the Epigenome in Three Deep-Sea Polychaetes.</title>
        <authorList>
            <person name="Perez M."/>
            <person name="Aroh O."/>
            <person name="Sun Y."/>
            <person name="Lan Y."/>
            <person name="Juniper S.K."/>
            <person name="Young C.R."/>
            <person name="Angers B."/>
            <person name="Qian P.Y."/>
        </authorList>
    </citation>
    <scope>NUCLEOTIDE SEQUENCE</scope>
    <source>
        <strain evidence="5">P08H-3</strain>
    </source>
</reference>
<dbReference type="PROSITE" id="PS50070">
    <property type="entry name" value="KRINGLE_2"/>
    <property type="match status" value="2"/>
</dbReference>
<accession>A0AAD9JLL0</accession>
<evidence type="ECO:0000256" key="3">
    <source>
        <dbReference type="PROSITE-ProRule" id="PRU00121"/>
    </source>
</evidence>
<dbReference type="GO" id="GO:0004175">
    <property type="term" value="F:endopeptidase activity"/>
    <property type="evidence" value="ECO:0007669"/>
    <property type="project" value="TreeGrafter"/>
</dbReference>
<dbReference type="PANTHER" id="PTHR24261:SF7">
    <property type="entry name" value="KRINGLE DOMAIN-CONTAINING PROTEIN"/>
    <property type="match status" value="1"/>
</dbReference>
<name>A0AAD9JLL0_9ANNE</name>
<dbReference type="Proteomes" id="UP001208570">
    <property type="component" value="Unassembled WGS sequence"/>
</dbReference>
<feature type="domain" description="Kringle" evidence="4">
    <location>
        <begin position="173"/>
        <end position="252"/>
    </location>
</feature>
<organism evidence="5 6">
    <name type="scientific">Paralvinella palmiformis</name>
    <dbReference type="NCBI Taxonomy" id="53620"/>
    <lineage>
        <taxon>Eukaryota</taxon>
        <taxon>Metazoa</taxon>
        <taxon>Spiralia</taxon>
        <taxon>Lophotrochozoa</taxon>
        <taxon>Annelida</taxon>
        <taxon>Polychaeta</taxon>
        <taxon>Sedentaria</taxon>
        <taxon>Canalipalpata</taxon>
        <taxon>Terebellida</taxon>
        <taxon>Terebelliformia</taxon>
        <taxon>Alvinellidae</taxon>
        <taxon>Paralvinella</taxon>
    </lineage>
</organism>
<dbReference type="InterPro" id="IPR013806">
    <property type="entry name" value="Kringle-like"/>
</dbReference>
<evidence type="ECO:0000259" key="4">
    <source>
        <dbReference type="PROSITE" id="PS50070"/>
    </source>
</evidence>
<keyword evidence="6" id="KW-1185">Reference proteome</keyword>
<dbReference type="Gene3D" id="2.40.20.10">
    <property type="entry name" value="Plasminogen Kringle 4"/>
    <property type="match status" value="2"/>
</dbReference>
<dbReference type="GO" id="GO:0005102">
    <property type="term" value="F:signaling receptor binding"/>
    <property type="evidence" value="ECO:0007669"/>
    <property type="project" value="TreeGrafter"/>
</dbReference>
<dbReference type="PANTHER" id="PTHR24261">
    <property type="entry name" value="PLASMINOGEN-RELATED"/>
    <property type="match status" value="1"/>
</dbReference>
<dbReference type="GO" id="GO:0005615">
    <property type="term" value="C:extracellular space"/>
    <property type="evidence" value="ECO:0007669"/>
    <property type="project" value="TreeGrafter"/>
</dbReference>
<dbReference type="InterPro" id="IPR000001">
    <property type="entry name" value="Kringle"/>
</dbReference>
<dbReference type="PROSITE" id="PS00021">
    <property type="entry name" value="KRINGLE_1"/>
    <property type="match status" value="2"/>
</dbReference>
<dbReference type="SUPFAM" id="SSF57440">
    <property type="entry name" value="Kringle-like"/>
    <property type="match status" value="2"/>
</dbReference>
<dbReference type="InterPro" id="IPR038178">
    <property type="entry name" value="Kringle_sf"/>
</dbReference>
<sequence length="339" mass="39180">MVYTTSTSFAQRGSETASLQGEAEYNLQKKVFTAKETNYRYDGQKYRTTMKIFDDMVENMAQLLKFLDMLDWEIELDSDDIVQYVLLVYTDCYWSRDILLDAQNVLDKEILDPLGRFKQTMYKYLVKYLANIDNWTKDLIDTIEDTRMTNQLGPSPLKFTFTTCKADCRNTVEGADYKGSRFMTLSGLTCQRWVDQSPHSHPYKNIHDKRFPEQNIVDAGNFCRNPDGKKTGPWCYTTDPDLVWETCQIPICSDCIDPGEVYRGNRQLTLSGRICQRWDSQSPHPHNDTDSNSFPDVTLAEASNFCRNPDKRETGPWCYTTDPDVRMETCALPLCKGLD</sequence>